<feature type="non-terminal residue" evidence="1">
    <location>
        <position position="219"/>
    </location>
</feature>
<accession>A0A9N9HFT8</accession>
<organism evidence="1 2">
    <name type="scientific">Paraglomus brasilianum</name>
    <dbReference type="NCBI Taxonomy" id="144538"/>
    <lineage>
        <taxon>Eukaryota</taxon>
        <taxon>Fungi</taxon>
        <taxon>Fungi incertae sedis</taxon>
        <taxon>Mucoromycota</taxon>
        <taxon>Glomeromycotina</taxon>
        <taxon>Glomeromycetes</taxon>
        <taxon>Paraglomerales</taxon>
        <taxon>Paraglomeraceae</taxon>
        <taxon>Paraglomus</taxon>
    </lineage>
</organism>
<protein>
    <submittedName>
        <fullName evidence="1">5345_t:CDS:1</fullName>
    </submittedName>
</protein>
<dbReference type="AlphaFoldDB" id="A0A9N9HFT8"/>
<gene>
    <name evidence="1" type="ORF">PBRASI_LOCUS11616</name>
</gene>
<dbReference type="Proteomes" id="UP000789739">
    <property type="component" value="Unassembled WGS sequence"/>
</dbReference>
<comment type="caution">
    <text evidence="1">The sequence shown here is derived from an EMBL/GenBank/DDBJ whole genome shotgun (WGS) entry which is preliminary data.</text>
</comment>
<evidence type="ECO:0000313" key="1">
    <source>
        <dbReference type="EMBL" id="CAG8677248.1"/>
    </source>
</evidence>
<proteinExistence type="predicted"/>
<evidence type="ECO:0000313" key="2">
    <source>
        <dbReference type="Proteomes" id="UP000789739"/>
    </source>
</evidence>
<reference evidence="1" key="1">
    <citation type="submission" date="2021-06" db="EMBL/GenBank/DDBJ databases">
        <authorList>
            <person name="Kallberg Y."/>
            <person name="Tangrot J."/>
            <person name="Rosling A."/>
        </authorList>
    </citation>
    <scope>NUCLEOTIDE SEQUENCE</scope>
    <source>
        <strain evidence="1">BR232B</strain>
    </source>
</reference>
<dbReference type="EMBL" id="CAJVPI010006117">
    <property type="protein sequence ID" value="CAG8677248.1"/>
    <property type="molecule type" value="Genomic_DNA"/>
</dbReference>
<keyword evidence="2" id="KW-1185">Reference proteome</keyword>
<name>A0A9N9HFT8_9GLOM</name>
<feature type="non-terminal residue" evidence="1">
    <location>
        <position position="1"/>
    </location>
</feature>
<sequence length="219" mass="25396">EDIEEANSFEEIGKADSPEKIELLIDQEIGFPNNQDSIIQSIEVPKEVIQKMPQMDTADLTKILGAVKDAFKDIQPPNRRIDEYQIPFVPGRDDPLAYLELLEARFRFNGVKTFEQRKDILLGIYQGQMKDWLEKQLGNNAFGDKITNWAEETDNVLEDSSFKKQFLEKFMTPLLQRKMRQQLKNLTLNPNEMVDAFVSRMHRLHKSLGINPSENELVQ</sequence>